<dbReference type="Proteomes" id="UP000094147">
    <property type="component" value="Chromosome"/>
</dbReference>
<gene>
    <name evidence="1" type="ORF">KS2013_6</name>
</gene>
<dbReference type="RefSeq" id="WP_068988200.1">
    <property type="nucleotide sequence ID" value="NZ_CP012418.1"/>
</dbReference>
<dbReference type="EMBL" id="CP012418">
    <property type="protein sequence ID" value="AOE48738.1"/>
    <property type="molecule type" value="Genomic_DNA"/>
</dbReference>
<reference evidence="2" key="1">
    <citation type="submission" date="2015-08" db="EMBL/GenBank/DDBJ databases">
        <authorList>
            <person name="Kim K.M."/>
        </authorList>
    </citation>
    <scope>NUCLEOTIDE SEQUENCE [LARGE SCALE GENOMIC DNA]</scope>
    <source>
        <strain evidence="2">KCTC 23892</strain>
    </source>
</reference>
<dbReference type="AlphaFoldDB" id="A0A1B3B7I1"/>
<evidence type="ECO:0000313" key="1">
    <source>
        <dbReference type="EMBL" id="AOE48738.1"/>
    </source>
</evidence>
<evidence type="ECO:0000313" key="2">
    <source>
        <dbReference type="Proteomes" id="UP000094147"/>
    </source>
</evidence>
<accession>A0A1B3B7I1</accession>
<name>A0A1B3B7I1_9GAMM</name>
<dbReference type="STRING" id="1144748.KS2013_6"/>
<sequence>MKNHIALIFGILIITISGCKNDNEEHNLKASIEIRKFDSSKVNNSLEEGLGELSNTFQEGEEIAFSIRLTNTGFETKQLSWTGCEFSVVHVFNSNDEIVFPSNLRPVSCTADVNERVIYFGESLNELITWDQERYTSNWITVPEPTGEYLTPGEYTVVSYVYIGVGPFGSATEVTIDMPEQTIIIE</sequence>
<dbReference type="PROSITE" id="PS51257">
    <property type="entry name" value="PROKAR_LIPOPROTEIN"/>
    <property type="match status" value="1"/>
</dbReference>
<evidence type="ECO:0008006" key="3">
    <source>
        <dbReference type="Google" id="ProtNLM"/>
    </source>
</evidence>
<dbReference type="OrthoDB" id="6203415at2"/>
<proteinExistence type="predicted"/>
<keyword evidence="2" id="KW-1185">Reference proteome</keyword>
<organism evidence="1 2">
    <name type="scientific">Kangiella sediminilitoris</name>
    <dbReference type="NCBI Taxonomy" id="1144748"/>
    <lineage>
        <taxon>Bacteria</taxon>
        <taxon>Pseudomonadati</taxon>
        <taxon>Pseudomonadota</taxon>
        <taxon>Gammaproteobacteria</taxon>
        <taxon>Kangiellales</taxon>
        <taxon>Kangiellaceae</taxon>
        <taxon>Kangiella</taxon>
    </lineage>
</organism>
<dbReference type="KEGG" id="ksd:KS2013_6"/>
<protein>
    <recommendedName>
        <fullName evidence="3">Intracellular proteinase inhibitor BsuPI domain-containing protein</fullName>
    </recommendedName>
</protein>